<name>A0ABP8V430_9GAMM</name>
<reference evidence="2" key="1">
    <citation type="journal article" date="2019" name="Int. J. Syst. Evol. Microbiol.">
        <title>The Global Catalogue of Microorganisms (GCM) 10K type strain sequencing project: providing services to taxonomists for standard genome sequencing and annotation.</title>
        <authorList>
            <consortium name="The Broad Institute Genomics Platform"/>
            <consortium name="The Broad Institute Genome Sequencing Center for Infectious Disease"/>
            <person name="Wu L."/>
            <person name="Ma J."/>
        </authorList>
    </citation>
    <scope>NUCLEOTIDE SEQUENCE [LARGE SCALE GENOMIC DNA]</scope>
    <source>
        <strain evidence="2">JCM 17805</strain>
    </source>
</reference>
<dbReference type="Gene3D" id="3.40.50.1100">
    <property type="match status" value="1"/>
</dbReference>
<dbReference type="Proteomes" id="UP001500604">
    <property type="component" value="Unassembled WGS sequence"/>
</dbReference>
<keyword evidence="2" id="KW-1185">Reference proteome</keyword>
<evidence type="ECO:0000313" key="1">
    <source>
        <dbReference type="EMBL" id="GAA4649820.1"/>
    </source>
</evidence>
<evidence type="ECO:0000313" key="2">
    <source>
        <dbReference type="Proteomes" id="UP001500604"/>
    </source>
</evidence>
<accession>A0ABP8V430</accession>
<organism evidence="1 2">
    <name type="scientific">Kistimonas scapharcae</name>
    <dbReference type="NCBI Taxonomy" id="1036133"/>
    <lineage>
        <taxon>Bacteria</taxon>
        <taxon>Pseudomonadati</taxon>
        <taxon>Pseudomonadota</taxon>
        <taxon>Gammaproteobacteria</taxon>
        <taxon>Oceanospirillales</taxon>
        <taxon>Endozoicomonadaceae</taxon>
        <taxon>Kistimonas</taxon>
    </lineage>
</organism>
<comment type="caution">
    <text evidence="1">The sequence shown here is derived from an EMBL/GenBank/DDBJ whole genome shotgun (WGS) entry which is preliminary data.</text>
</comment>
<dbReference type="InterPro" id="IPR036052">
    <property type="entry name" value="TrpB-like_PALP_sf"/>
</dbReference>
<protein>
    <submittedName>
        <fullName evidence="1">Uncharacterized protein</fullName>
    </submittedName>
</protein>
<dbReference type="EMBL" id="BAABFL010000317">
    <property type="protein sequence ID" value="GAA4649820.1"/>
    <property type="molecule type" value="Genomic_DNA"/>
</dbReference>
<proteinExistence type="predicted"/>
<gene>
    <name evidence="1" type="ORF">GCM10023116_21010</name>
</gene>
<sequence>MSEQLNNATHITRTTGENMVPMEEMRSYVRKGRDYLAAGINN</sequence>